<feature type="transmembrane region" description="Helical" evidence="9">
    <location>
        <begin position="139"/>
        <end position="160"/>
    </location>
</feature>
<evidence type="ECO:0000259" key="10">
    <source>
        <dbReference type="PROSITE" id="PS50268"/>
    </source>
</evidence>
<dbReference type="InterPro" id="IPR015919">
    <property type="entry name" value="Cadherin-like_sf"/>
</dbReference>
<protein>
    <submittedName>
        <fullName evidence="12">Protocadherin-like wing polarity protein stan-like</fullName>
    </submittedName>
</protein>
<dbReference type="CDD" id="cd11304">
    <property type="entry name" value="Cadherin_repeat"/>
    <property type="match status" value="2"/>
</dbReference>
<keyword evidence="6 9" id="KW-1133">Transmembrane helix</keyword>
<evidence type="ECO:0000256" key="4">
    <source>
        <dbReference type="ARBA" id="ARBA00022837"/>
    </source>
</evidence>
<evidence type="ECO:0000256" key="6">
    <source>
        <dbReference type="ARBA" id="ARBA00022989"/>
    </source>
</evidence>
<gene>
    <name evidence="12" type="primary">LOC102807651</name>
</gene>
<comment type="subcellular location">
    <subcellularLocation>
        <location evidence="1">Membrane</location>
    </subcellularLocation>
</comment>
<evidence type="ECO:0000256" key="8">
    <source>
        <dbReference type="PROSITE-ProRule" id="PRU00043"/>
    </source>
</evidence>
<dbReference type="Proteomes" id="UP000694865">
    <property type="component" value="Unplaced"/>
</dbReference>
<evidence type="ECO:0000256" key="2">
    <source>
        <dbReference type="ARBA" id="ARBA00022692"/>
    </source>
</evidence>
<dbReference type="Gene3D" id="2.60.40.60">
    <property type="entry name" value="Cadherins"/>
    <property type="match status" value="4"/>
</dbReference>
<keyword evidence="2 9" id="KW-0812">Transmembrane</keyword>
<evidence type="ECO:0000256" key="9">
    <source>
        <dbReference type="SAM" id="Phobius"/>
    </source>
</evidence>
<feature type="domain" description="Cadherin" evidence="10">
    <location>
        <begin position="196"/>
        <end position="252"/>
    </location>
</feature>
<keyword evidence="3" id="KW-0677">Repeat</keyword>
<feature type="domain" description="Cadherin" evidence="10">
    <location>
        <begin position="1"/>
        <end position="125"/>
    </location>
</feature>
<dbReference type="InterPro" id="IPR002126">
    <property type="entry name" value="Cadherin-like_dom"/>
</dbReference>
<name>A0ABM0MB63_SACKO</name>
<dbReference type="PANTHER" id="PTHR24025:SF23">
    <property type="entry name" value="NEURAL-CADHERIN"/>
    <property type="match status" value="1"/>
</dbReference>
<dbReference type="PROSITE" id="PS50268">
    <property type="entry name" value="CADHERIN_2"/>
    <property type="match status" value="2"/>
</dbReference>
<dbReference type="PANTHER" id="PTHR24025">
    <property type="entry name" value="DESMOGLEIN FAMILY MEMBER"/>
    <property type="match status" value="1"/>
</dbReference>
<keyword evidence="4 8" id="KW-0106">Calcium</keyword>
<dbReference type="Pfam" id="PF00028">
    <property type="entry name" value="Cadherin"/>
    <property type="match status" value="2"/>
</dbReference>
<dbReference type="SMART" id="SM00112">
    <property type="entry name" value="CA"/>
    <property type="match status" value="2"/>
</dbReference>
<evidence type="ECO:0000256" key="7">
    <source>
        <dbReference type="ARBA" id="ARBA00023136"/>
    </source>
</evidence>
<keyword evidence="5" id="KW-0130">Cell adhesion</keyword>
<keyword evidence="11" id="KW-1185">Reference proteome</keyword>
<accession>A0ABM0MB63</accession>
<evidence type="ECO:0000313" key="11">
    <source>
        <dbReference type="Proteomes" id="UP000694865"/>
    </source>
</evidence>
<feature type="non-terminal residue" evidence="12">
    <location>
        <position position="1"/>
    </location>
</feature>
<dbReference type="InterPro" id="IPR050971">
    <property type="entry name" value="Cadherin-domain_protein"/>
</dbReference>
<dbReference type="RefSeq" id="XP_006817254.1">
    <property type="nucleotide sequence ID" value="XM_006817191.1"/>
</dbReference>
<sequence length="304" mass="33303">DSPIGTFVVDVNATDPDVIGKITYSLSLTKESVRVLFEIDEQSGVITTNAIFTIDVADTDGMQGIFEIDPVTANISTVYSLDPFEVTPFYNLTVIASDGGERPKSSTVPVYVTVTDVIDPTTPSGSECLSEDDTCGCQILVTVIILLLVVVSVIALYYCCRQVCQEKDRYNLGWRKIKGSSKTSEDEQVPHKKGEFFIDSNGTIYAVCNIDSKEIALYTLTVMATDNGEEPQNSTVPVDIIVIDFNDNTSTFTESHFNGFVEENVQYHVKTVQVIATDADEGYTADVYYTILCGDDGDFAIDNE</sequence>
<organism evidence="11 12">
    <name type="scientific">Saccoglossus kowalevskii</name>
    <name type="common">Acorn worm</name>
    <dbReference type="NCBI Taxonomy" id="10224"/>
    <lineage>
        <taxon>Eukaryota</taxon>
        <taxon>Metazoa</taxon>
        <taxon>Hemichordata</taxon>
        <taxon>Enteropneusta</taxon>
        <taxon>Harrimaniidae</taxon>
        <taxon>Saccoglossus</taxon>
    </lineage>
</organism>
<dbReference type="SUPFAM" id="SSF49313">
    <property type="entry name" value="Cadherin-like"/>
    <property type="match status" value="4"/>
</dbReference>
<evidence type="ECO:0000256" key="1">
    <source>
        <dbReference type="ARBA" id="ARBA00004370"/>
    </source>
</evidence>
<dbReference type="GeneID" id="102807651"/>
<dbReference type="PRINTS" id="PR00205">
    <property type="entry name" value="CADHERIN"/>
</dbReference>
<reference evidence="12" key="1">
    <citation type="submission" date="2025-08" db="UniProtKB">
        <authorList>
            <consortium name="RefSeq"/>
        </authorList>
    </citation>
    <scope>IDENTIFICATION</scope>
    <source>
        <tissue evidence="12">Testes</tissue>
    </source>
</reference>
<evidence type="ECO:0000256" key="5">
    <source>
        <dbReference type="ARBA" id="ARBA00022889"/>
    </source>
</evidence>
<evidence type="ECO:0000313" key="12">
    <source>
        <dbReference type="RefSeq" id="XP_006817254.1"/>
    </source>
</evidence>
<proteinExistence type="predicted"/>
<keyword evidence="7 9" id="KW-0472">Membrane</keyword>
<evidence type="ECO:0000256" key="3">
    <source>
        <dbReference type="ARBA" id="ARBA00022737"/>
    </source>
</evidence>